<dbReference type="Proteomes" id="UP000559256">
    <property type="component" value="Unassembled WGS sequence"/>
</dbReference>
<feature type="transmembrane region" description="Helical" evidence="2">
    <location>
        <begin position="129"/>
        <end position="149"/>
    </location>
</feature>
<evidence type="ECO:0008006" key="5">
    <source>
        <dbReference type="Google" id="ProtNLM"/>
    </source>
</evidence>
<protein>
    <recommendedName>
        <fullName evidence="5">Transmembrane protein</fullName>
    </recommendedName>
</protein>
<evidence type="ECO:0000313" key="4">
    <source>
        <dbReference type="Proteomes" id="UP000559256"/>
    </source>
</evidence>
<gene>
    <name evidence="3" type="ORF">D9758_007480</name>
</gene>
<dbReference type="PANTHER" id="PTHR38848">
    <property type="entry name" value="G-PROTEIN COUPLED RECEPTORS FAMILY 3 PROFILE DOMAIN-CONTAINING PROTEIN"/>
    <property type="match status" value="1"/>
</dbReference>
<keyword evidence="4" id="KW-1185">Reference proteome</keyword>
<feature type="transmembrane region" description="Helical" evidence="2">
    <location>
        <begin position="12"/>
        <end position="34"/>
    </location>
</feature>
<sequence>MSTALGFPNKWLQVLSLVFHFFSLIAVAHCISSLKAHREFSSWSSMRKVRWVKVLIFITLLNAWFYLLFSGVLLFGVGLESSEGSCAFAIYLCVAFYAVSRFFGYLFLIENVHIVWRNTPSSSRLDSKIYRLSLFTVSLDLVIVVLMFIGRLNYIREKDGSCILGLKRFSILPVLVYEIYTSLFLNGLFLWPLLKSQQNNDKRVKSLAIRILVASMISFAIGITNGIVVIILNHQLGWLCLLSCETVVVVNALTVFWVMSGSQSNDSHTSSGSASAVSSSSRPGAIRLSSLHSRTGESQDDTDFRATSTKLKSSDYRDMPSSAQDQLRPLDSEFEGSCRPPKRVTFSSDCKEDEEEIALETRTFASPSLEIWVETHVSSSTHDLM</sequence>
<dbReference type="PANTHER" id="PTHR38848:SF3">
    <property type="entry name" value="G-PROTEIN COUPLED RECEPTORS FAMILY 3 PROFILE DOMAIN-CONTAINING PROTEIN"/>
    <property type="match status" value="1"/>
</dbReference>
<feature type="transmembrane region" description="Helical" evidence="2">
    <location>
        <begin position="169"/>
        <end position="191"/>
    </location>
</feature>
<dbReference type="EMBL" id="JAACJM010000050">
    <property type="protein sequence ID" value="KAF5357690.1"/>
    <property type="molecule type" value="Genomic_DNA"/>
</dbReference>
<feature type="transmembrane region" description="Helical" evidence="2">
    <location>
        <begin position="211"/>
        <end position="230"/>
    </location>
</feature>
<evidence type="ECO:0000256" key="1">
    <source>
        <dbReference type="SAM" id="MobiDB-lite"/>
    </source>
</evidence>
<keyword evidence="2" id="KW-0472">Membrane</keyword>
<feature type="transmembrane region" description="Helical" evidence="2">
    <location>
        <begin position="88"/>
        <end position="108"/>
    </location>
</feature>
<accession>A0A8H5G3I7</accession>
<organism evidence="3 4">
    <name type="scientific">Tetrapyrgos nigripes</name>
    <dbReference type="NCBI Taxonomy" id="182062"/>
    <lineage>
        <taxon>Eukaryota</taxon>
        <taxon>Fungi</taxon>
        <taxon>Dikarya</taxon>
        <taxon>Basidiomycota</taxon>
        <taxon>Agaricomycotina</taxon>
        <taxon>Agaricomycetes</taxon>
        <taxon>Agaricomycetidae</taxon>
        <taxon>Agaricales</taxon>
        <taxon>Marasmiineae</taxon>
        <taxon>Marasmiaceae</taxon>
        <taxon>Tetrapyrgos</taxon>
    </lineage>
</organism>
<name>A0A8H5G3I7_9AGAR</name>
<evidence type="ECO:0000256" key="2">
    <source>
        <dbReference type="SAM" id="Phobius"/>
    </source>
</evidence>
<evidence type="ECO:0000313" key="3">
    <source>
        <dbReference type="EMBL" id="KAF5357690.1"/>
    </source>
</evidence>
<dbReference type="OrthoDB" id="3210850at2759"/>
<feature type="transmembrane region" description="Helical" evidence="2">
    <location>
        <begin position="54"/>
        <end position="76"/>
    </location>
</feature>
<feature type="region of interest" description="Disordered" evidence="1">
    <location>
        <begin position="263"/>
        <end position="351"/>
    </location>
</feature>
<dbReference type="AlphaFoldDB" id="A0A8H5G3I7"/>
<keyword evidence="2" id="KW-0812">Transmembrane</keyword>
<proteinExistence type="predicted"/>
<feature type="compositionally biased region" description="Low complexity" evidence="1">
    <location>
        <begin position="264"/>
        <end position="281"/>
    </location>
</feature>
<reference evidence="3 4" key="1">
    <citation type="journal article" date="2020" name="ISME J.">
        <title>Uncovering the hidden diversity of litter-decomposition mechanisms in mushroom-forming fungi.</title>
        <authorList>
            <person name="Floudas D."/>
            <person name="Bentzer J."/>
            <person name="Ahren D."/>
            <person name="Johansson T."/>
            <person name="Persson P."/>
            <person name="Tunlid A."/>
        </authorList>
    </citation>
    <scope>NUCLEOTIDE SEQUENCE [LARGE SCALE GENOMIC DNA]</scope>
    <source>
        <strain evidence="3 4">CBS 291.85</strain>
    </source>
</reference>
<feature type="transmembrane region" description="Helical" evidence="2">
    <location>
        <begin position="236"/>
        <end position="258"/>
    </location>
</feature>
<keyword evidence="2" id="KW-1133">Transmembrane helix</keyword>
<comment type="caution">
    <text evidence="3">The sequence shown here is derived from an EMBL/GenBank/DDBJ whole genome shotgun (WGS) entry which is preliminary data.</text>
</comment>